<dbReference type="Gene3D" id="3.80.10.10">
    <property type="entry name" value="Ribonuclease Inhibitor"/>
    <property type="match status" value="1"/>
</dbReference>
<sequence>MRPLPEIVEEVANFTNDSDTMFALLDALHRTHALGNFEPLRRLGLILPRQALWPSLCAVLDARPGEVDLSPDVFDVLQLVPIASIRSRSLDTSSALVARLAPVLPSMHHLRRLELTSLADVTAVDPLFGALPGSTITELVLEGVNEMHYRHDREQILSDVAVHGMSSWLERSAKPTTLCLDKLVFQCALPVAERFMRALQESMLTSIQLHHCRHQMALAFPPTLVHLALSDTRSSAESEQRVIDALGDPASQLRTLDLSWYSMSSRTLSLLATSIPSSTLILLDVSYTCLLDRGAVALASSLPHTCLQDVHLGYNEITNVGGEMLATALKDAPTLRKLHLQGNFLGESGMAALVQVATTRPEPVEWVDLTNNDKFFFTALVRVHAMYRRLSQQYSSTCVVLLDKCDLPQHE</sequence>
<evidence type="ECO:0000256" key="1">
    <source>
        <dbReference type="ARBA" id="ARBA00004245"/>
    </source>
</evidence>
<dbReference type="GeneID" id="20077634"/>
<dbReference type="EMBL" id="KI913952">
    <property type="protein sequence ID" value="ETW10229.1"/>
    <property type="molecule type" value="Genomic_DNA"/>
</dbReference>
<dbReference type="InterPro" id="IPR052410">
    <property type="entry name" value="DRC5"/>
</dbReference>
<dbReference type="PANTHER" id="PTHR24107">
    <property type="entry name" value="YNEIN REGULATORY COMPLEX SUBUNIT 5"/>
    <property type="match status" value="1"/>
</dbReference>
<gene>
    <name evidence="4" type="ORF">H310_00584</name>
</gene>
<accession>A0A024UV50</accession>
<evidence type="ECO:0000256" key="3">
    <source>
        <dbReference type="ARBA" id="ARBA00023212"/>
    </source>
</evidence>
<comment type="subcellular location">
    <subcellularLocation>
        <location evidence="1">Cytoplasm</location>
        <location evidence="1">Cytoskeleton</location>
    </subcellularLocation>
</comment>
<dbReference type="SUPFAM" id="SSF52047">
    <property type="entry name" value="RNI-like"/>
    <property type="match status" value="1"/>
</dbReference>
<dbReference type="VEuPathDB" id="FungiDB:H310_00584"/>
<protein>
    <submittedName>
        <fullName evidence="4">Uncharacterized protein</fullName>
    </submittedName>
</protein>
<keyword evidence="3" id="KW-0206">Cytoskeleton</keyword>
<dbReference type="GO" id="GO:0005856">
    <property type="term" value="C:cytoskeleton"/>
    <property type="evidence" value="ECO:0007669"/>
    <property type="project" value="UniProtKB-SubCell"/>
</dbReference>
<keyword evidence="2" id="KW-0963">Cytoplasm</keyword>
<organism evidence="4">
    <name type="scientific">Aphanomyces invadans</name>
    <dbReference type="NCBI Taxonomy" id="157072"/>
    <lineage>
        <taxon>Eukaryota</taxon>
        <taxon>Sar</taxon>
        <taxon>Stramenopiles</taxon>
        <taxon>Oomycota</taxon>
        <taxon>Saprolegniomycetes</taxon>
        <taxon>Saprolegniales</taxon>
        <taxon>Verrucalvaceae</taxon>
        <taxon>Aphanomyces</taxon>
    </lineage>
</organism>
<dbReference type="SMART" id="SM00368">
    <property type="entry name" value="LRR_RI"/>
    <property type="match status" value="3"/>
</dbReference>
<reference evidence="4" key="1">
    <citation type="submission" date="2013-12" db="EMBL/GenBank/DDBJ databases">
        <title>The Genome Sequence of Aphanomyces invadans NJM9701.</title>
        <authorList>
            <consortium name="The Broad Institute Genomics Platform"/>
            <person name="Russ C."/>
            <person name="Tyler B."/>
            <person name="van West P."/>
            <person name="Dieguez-Uribeondo J."/>
            <person name="Young S.K."/>
            <person name="Zeng Q."/>
            <person name="Gargeya S."/>
            <person name="Fitzgerald M."/>
            <person name="Abouelleil A."/>
            <person name="Alvarado L."/>
            <person name="Chapman S.B."/>
            <person name="Gainer-Dewar J."/>
            <person name="Goldberg J."/>
            <person name="Griggs A."/>
            <person name="Gujja S."/>
            <person name="Hansen M."/>
            <person name="Howarth C."/>
            <person name="Imamovic A."/>
            <person name="Ireland A."/>
            <person name="Larimer J."/>
            <person name="McCowan C."/>
            <person name="Murphy C."/>
            <person name="Pearson M."/>
            <person name="Poon T.W."/>
            <person name="Priest M."/>
            <person name="Roberts A."/>
            <person name="Saif S."/>
            <person name="Shea T."/>
            <person name="Sykes S."/>
            <person name="Wortman J."/>
            <person name="Nusbaum C."/>
            <person name="Birren B."/>
        </authorList>
    </citation>
    <scope>NUCLEOTIDE SEQUENCE [LARGE SCALE GENOMIC DNA]</scope>
    <source>
        <strain evidence="4">NJM9701</strain>
    </source>
</reference>
<dbReference type="STRING" id="157072.A0A024UV50"/>
<evidence type="ECO:0000256" key="2">
    <source>
        <dbReference type="ARBA" id="ARBA00022490"/>
    </source>
</evidence>
<dbReference type="OrthoDB" id="63324at2759"/>
<name>A0A024UV50_9STRA</name>
<dbReference type="PANTHER" id="PTHR24107:SF2">
    <property type="entry name" value="NLR FAMILY CARD DOMAIN CONTAINING 3"/>
    <property type="match status" value="1"/>
</dbReference>
<dbReference type="Pfam" id="PF13516">
    <property type="entry name" value="LRR_6"/>
    <property type="match status" value="2"/>
</dbReference>
<dbReference type="InterPro" id="IPR032675">
    <property type="entry name" value="LRR_dom_sf"/>
</dbReference>
<dbReference type="AlphaFoldDB" id="A0A024UV50"/>
<dbReference type="InterPro" id="IPR001611">
    <property type="entry name" value="Leu-rich_rpt"/>
</dbReference>
<dbReference type="RefSeq" id="XP_008861640.1">
    <property type="nucleotide sequence ID" value="XM_008863418.1"/>
</dbReference>
<proteinExistence type="predicted"/>
<evidence type="ECO:0000313" key="4">
    <source>
        <dbReference type="EMBL" id="ETW10229.1"/>
    </source>
</evidence>